<organism evidence="3 4">
    <name type="scientific">Acropora cervicornis</name>
    <name type="common">Staghorn coral</name>
    <dbReference type="NCBI Taxonomy" id="6130"/>
    <lineage>
        <taxon>Eukaryota</taxon>
        <taxon>Metazoa</taxon>
        <taxon>Cnidaria</taxon>
        <taxon>Anthozoa</taxon>
        <taxon>Hexacorallia</taxon>
        <taxon>Scleractinia</taxon>
        <taxon>Astrocoeniina</taxon>
        <taxon>Acroporidae</taxon>
        <taxon>Acropora</taxon>
    </lineage>
</organism>
<keyword evidence="4" id="KW-1185">Reference proteome</keyword>
<dbReference type="InterPro" id="IPR009091">
    <property type="entry name" value="RCC1/BLIP-II"/>
</dbReference>
<dbReference type="SUPFAM" id="SSF50985">
    <property type="entry name" value="RCC1/BLIP-II"/>
    <property type="match status" value="1"/>
</dbReference>
<name>A0AAD9QFN8_ACRCE</name>
<gene>
    <name evidence="3" type="ORF">P5673_017303</name>
</gene>
<dbReference type="Proteomes" id="UP001249851">
    <property type="component" value="Unassembled WGS sequence"/>
</dbReference>
<dbReference type="EMBL" id="JARQWQ010000037">
    <property type="protein sequence ID" value="KAK2560304.1"/>
    <property type="molecule type" value="Genomic_DNA"/>
</dbReference>
<dbReference type="AlphaFoldDB" id="A0AAD9QFN8"/>
<evidence type="ECO:0000313" key="4">
    <source>
        <dbReference type="Proteomes" id="UP001249851"/>
    </source>
</evidence>
<dbReference type="PANTHER" id="PTHR22872">
    <property type="entry name" value="BTK-BINDING PROTEIN-RELATED"/>
    <property type="match status" value="1"/>
</dbReference>
<feature type="repeat" description="RCC1" evidence="2">
    <location>
        <begin position="45"/>
        <end position="94"/>
    </location>
</feature>
<reference evidence="3" key="2">
    <citation type="journal article" date="2023" name="Science">
        <title>Genomic signatures of disease resistance in endangered staghorn corals.</title>
        <authorList>
            <person name="Vollmer S.V."/>
            <person name="Selwyn J.D."/>
            <person name="Despard B.A."/>
            <person name="Roesel C.L."/>
        </authorList>
    </citation>
    <scope>NUCLEOTIDE SEQUENCE</scope>
    <source>
        <strain evidence="3">K2</strain>
    </source>
</reference>
<reference evidence="3" key="1">
    <citation type="journal article" date="2023" name="G3 (Bethesda)">
        <title>Whole genome assembly and annotation of the endangered Caribbean coral Acropora cervicornis.</title>
        <authorList>
            <person name="Selwyn J.D."/>
            <person name="Vollmer S.V."/>
        </authorList>
    </citation>
    <scope>NUCLEOTIDE SEQUENCE</scope>
    <source>
        <strain evidence="3">K2</strain>
    </source>
</reference>
<proteinExistence type="predicted"/>
<dbReference type="Pfam" id="PF00415">
    <property type="entry name" value="RCC1"/>
    <property type="match status" value="2"/>
</dbReference>
<dbReference type="PROSITE" id="PS50012">
    <property type="entry name" value="RCC1_3"/>
    <property type="match status" value="2"/>
</dbReference>
<evidence type="ECO:0000313" key="3">
    <source>
        <dbReference type="EMBL" id="KAK2560304.1"/>
    </source>
</evidence>
<protein>
    <submittedName>
        <fullName evidence="3">E3 ubiquitin-protein ligase HERC4</fullName>
    </submittedName>
</protein>
<evidence type="ECO:0000256" key="2">
    <source>
        <dbReference type="PROSITE-ProRule" id="PRU00235"/>
    </source>
</evidence>
<dbReference type="PROSITE" id="PS00626">
    <property type="entry name" value="RCC1_2"/>
    <property type="match status" value="2"/>
</dbReference>
<feature type="repeat" description="RCC1" evidence="2">
    <location>
        <begin position="95"/>
        <end position="150"/>
    </location>
</feature>
<sequence>MFCWGMIDDEPWLAPKNVEDCFCALSEIKDIVCGWKHTAVLKNDGVMCTCGSNENGQLGHHKDVQKLAHVDSLETRTVTQVACGEMHTIAVTDDGLVFSWGNNTKGQLGIGNPDNTVQRHPRVVKHLQTNGFMITQAACGAKHSLVLATSNFSFTFSSQNYGVFVFSNKVVFLLIFYVEEKMKEMENTINRVVFYAKCLNFVELK</sequence>
<accession>A0AAD9QFN8</accession>
<comment type="caution">
    <text evidence="3">The sequence shown here is derived from an EMBL/GenBank/DDBJ whole genome shotgun (WGS) entry which is preliminary data.</text>
</comment>
<dbReference type="InterPro" id="IPR051625">
    <property type="entry name" value="Signaling_Regulatory_Domain"/>
</dbReference>
<dbReference type="InterPro" id="IPR000408">
    <property type="entry name" value="Reg_chr_condens"/>
</dbReference>
<evidence type="ECO:0000256" key="1">
    <source>
        <dbReference type="ARBA" id="ARBA00022737"/>
    </source>
</evidence>
<dbReference type="Gene3D" id="2.130.10.30">
    <property type="entry name" value="Regulator of chromosome condensation 1/beta-lactamase-inhibitor protein II"/>
    <property type="match status" value="1"/>
</dbReference>
<keyword evidence="1" id="KW-0677">Repeat</keyword>